<feature type="compositionally biased region" description="Polar residues" evidence="2">
    <location>
        <begin position="1"/>
        <end position="19"/>
    </location>
</feature>
<feature type="region of interest" description="Disordered" evidence="2">
    <location>
        <begin position="81"/>
        <end position="136"/>
    </location>
</feature>
<feature type="coiled-coil region" evidence="1">
    <location>
        <begin position="153"/>
        <end position="187"/>
    </location>
</feature>
<evidence type="ECO:0000313" key="3">
    <source>
        <dbReference type="EMBL" id="KAH3841059.1"/>
    </source>
</evidence>
<comment type="caution">
    <text evidence="3">The sequence shown here is derived from an EMBL/GenBank/DDBJ whole genome shotgun (WGS) entry which is preliminary data.</text>
</comment>
<feature type="compositionally biased region" description="Acidic residues" evidence="2">
    <location>
        <begin position="106"/>
        <end position="125"/>
    </location>
</feature>
<reference evidence="3" key="1">
    <citation type="journal article" date="2019" name="bioRxiv">
        <title>The Genome of the Zebra Mussel, Dreissena polymorpha: A Resource for Invasive Species Research.</title>
        <authorList>
            <person name="McCartney M.A."/>
            <person name="Auch B."/>
            <person name="Kono T."/>
            <person name="Mallez S."/>
            <person name="Zhang Y."/>
            <person name="Obille A."/>
            <person name="Becker A."/>
            <person name="Abrahante J.E."/>
            <person name="Garbe J."/>
            <person name="Badalamenti J.P."/>
            <person name="Herman A."/>
            <person name="Mangelson H."/>
            <person name="Liachko I."/>
            <person name="Sullivan S."/>
            <person name="Sone E.D."/>
            <person name="Koren S."/>
            <person name="Silverstein K.A.T."/>
            <person name="Beckman K.B."/>
            <person name="Gohl D.M."/>
        </authorList>
    </citation>
    <scope>NUCLEOTIDE SEQUENCE</scope>
    <source>
        <strain evidence="3">Duluth1</strain>
        <tissue evidence="3">Whole animal</tissue>
    </source>
</reference>
<feature type="compositionally biased region" description="Basic and acidic residues" evidence="2">
    <location>
        <begin position="21"/>
        <end position="32"/>
    </location>
</feature>
<reference evidence="3" key="2">
    <citation type="submission" date="2020-11" db="EMBL/GenBank/DDBJ databases">
        <authorList>
            <person name="McCartney M.A."/>
            <person name="Auch B."/>
            <person name="Kono T."/>
            <person name="Mallez S."/>
            <person name="Becker A."/>
            <person name="Gohl D.M."/>
            <person name="Silverstein K.A.T."/>
            <person name="Koren S."/>
            <person name="Bechman K.B."/>
            <person name="Herman A."/>
            <person name="Abrahante J.E."/>
            <person name="Garbe J."/>
        </authorList>
    </citation>
    <scope>NUCLEOTIDE SEQUENCE</scope>
    <source>
        <strain evidence="3">Duluth1</strain>
        <tissue evidence="3">Whole animal</tissue>
    </source>
</reference>
<organism evidence="3 4">
    <name type="scientific">Dreissena polymorpha</name>
    <name type="common">Zebra mussel</name>
    <name type="synonym">Mytilus polymorpha</name>
    <dbReference type="NCBI Taxonomy" id="45954"/>
    <lineage>
        <taxon>Eukaryota</taxon>
        <taxon>Metazoa</taxon>
        <taxon>Spiralia</taxon>
        <taxon>Lophotrochozoa</taxon>
        <taxon>Mollusca</taxon>
        <taxon>Bivalvia</taxon>
        <taxon>Autobranchia</taxon>
        <taxon>Heteroconchia</taxon>
        <taxon>Euheterodonta</taxon>
        <taxon>Imparidentia</taxon>
        <taxon>Neoheterodontei</taxon>
        <taxon>Myida</taxon>
        <taxon>Dreissenoidea</taxon>
        <taxon>Dreissenidae</taxon>
        <taxon>Dreissena</taxon>
    </lineage>
</organism>
<proteinExistence type="predicted"/>
<dbReference type="Proteomes" id="UP000828390">
    <property type="component" value="Unassembled WGS sequence"/>
</dbReference>
<feature type="region of interest" description="Disordered" evidence="2">
    <location>
        <begin position="1"/>
        <end position="32"/>
    </location>
</feature>
<protein>
    <submittedName>
        <fullName evidence="3">Uncharacterized protein</fullName>
    </submittedName>
</protein>
<keyword evidence="4" id="KW-1185">Reference proteome</keyword>
<accession>A0A9D4KK97</accession>
<keyword evidence="1" id="KW-0175">Coiled coil</keyword>
<dbReference type="EMBL" id="JAIWYP010000004">
    <property type="protein sequence ID" value="KAH3841059.1"/>
    <property type="molecule type" value="Genomic_DNA"/>
</dbReference>
<name>A0A9D4KK97_DREPO</name>
<dbReference type="AlphaFoldDB" id="A0A9D4KK97"/>
<evidence type="ECO:0000313" key="4">
    <source>
        <dbReference type="Proteomes" id="UP000828390"/>
    </source>
</evidence>
<evidence type="ECO:0000256" key="2">
    <source>
        <dbReference type="SAM" id="MobiDB-lite"/>
    </source>
</evidence>
<gene>
    <name evidence="3" type="ORF">DPMN_114517</name>
</gene>
<sequence length="379" mass="43474">MGTAASNSNNHHVQQTPTSVIRKDTNNSVLDKRDYEADTFSKRDSETIVQSLSNTHLSLDTEQEAEAFLYNGKHSQLSKSMPFPPISAKGKPLTARSGVHSIHDDADNDSDETDESSFETGDDYENLLSPSKTCTSERRNGKINLERSFKQKMHALKSQNTSLIKQVEDLEGENDELRTRLSRVQGDLLSDNNPHVSDLTDKNRPTKIAERFSELYNNEWTNAYEKLVDTGHMKPLETVNILLQILQGVYSVCYEKSKLDLDVVTTSIAKFTGCVNYENLPRTLRSSLQEYTAFRKRNHQAFLPELQKVHCQTLKYRLSFYFYEICGVFHCSNNKRQCVVHHDNVVYLHSQHTCTIWRFNHIAKIMCKYSAFLGCRKRC</sequence>
<evidence type="ECO:0000256" key="1">
    <source>
        <dbReference type="SAM" id="Coils"/>
    </source>
</evidence>